<feature type="compositionally biased region" description="Low complexity" evidence="16">
    <location>
        <begin position="1361"/>
        <end position="1380"/>
    </location>
</feature>
<keyword evidence="5" id="KW-0812">Transmembrane</keyword>
<keyword evidence="15" id="KW-0325">Glycoprotein</keyword>
<evidence type="ECO:0000256" key="16">
    <source>
        <dbReference type="SAM" id="MobiDB-lite"/>
    </source>
</evidence>
<accession>A0A3D9IMK3</accession>
<keyword evidence="12" id="KW-0829">Tyrosine-protein kinase</keyword>
<feature type="compositionally biased region" description="Gly residues" evidence="16">
    <location>
        <begin position="1284"/>
        <end position="1296"/>
    </location>
</feature>
<sequence>MKKLLNYLLLVVITMTSIVSPWSVRVVNAATGAPAPDAEKLGIHFVSQEEADKSPYGVEAGDIIFIAVNQKATTNIKYQTAGWIIRKEGVPGEDNDHIICSDRDIVTEYSKLHAECTPEKGSNHFSIEKSQFGIPVYEDVITGTSPVQLKTVYVLKKEIFKQEMDKHEEFIGIQDKTTLYFNATFNVTVDGVISGSVYKTLDSIRKARGWANKSGFRQYYDQPVTFYGGEDKLIVETRLESNQELELKDNWEDPTPYKVSAPTAAINLESTFISPKDKKTYKLVCSYMLPESLKDERGDCSEKGTSPYFQRDFKTTSRNPTMAYGGLRIVALYKELDKCLCSQEIVIPGQSTLGGKIENAKLGKKIPIQIKMEESNTSIADWTAYLASQKDIKVYVRLWRTDVVPDGTGNTGATPIWEKVGTSPDWDTEVAVSAVDALAYLKGTKTLSYNDNLMNYPIEPGKKVIFKYNTSVSIVSTNLVTGDKQSVSCAGGVVVSPKIEFQRPEAPVTDHGYYTSTPQYWSEIKEGSPSLTGTGSDETFEAMAGTPTTRNLYFSSGGSEFIVDIETEYVPNATATRTYTSTFTPVKSGQFIAPSEGPIVKDTQPTCNTARFAEDVSGARFTESVTIKTGTYTKVPAEPAQGTPGQPGYVPAKAAIPGPTYQCMYSGGHDVMVGGYTDTWTQTSTFDYMKIVKAQVWKLDRSKVNGMVRLIGTDQVTATVTQGDPTLFKNVAASNTSAAGRLRYSSYSDQHDNVVWNEGPSDNRDSNSDSDSYVNEKKVFKERRDERVLVTAVSDFLILQTSTGDQSVMYFEKESPEVKQTDPLVVPKTSFDKMWTSNPNSAAKWNEYNVKVGSYNGNYSNPSSKYSGGAGYALSTVFDRIPAGINKPPRPSAPMRLMNTALNVTDTIPNGLYVTGQSSVFYKVEWNHNPAGKPAKYSIGVDGEYNQAGQSYVSAYSPMHGKVNDIVIHNPVSTEFAMVETLPEELDQRTDASVNLGGNLSTPVIEYERVLKPGYVFVPTPPTFQELDIPNPDYVAAKPSTTETFSYTGSPDTYTVPSAGTYTIEAWGAQGGVASTVTSNNGGYSAGKLNLNAGDKLTIRVGGKGTNGSSTIDTCDGCSKAGGYNGGGSGVGSAGSGGGGASDVALDGGTSYTDKVTMPINQVYATGIDNSFFTSPSNHAANSSDVVEIRVKNNSANTSGAIYFMGTYASTWSESYVVGFNMTPSDADYKIYTVNIGTHGAWAGNITDLRLDLANGLNSGNIQVDYVKIKTATASGSKLVVAGGGGGDTSGNGTAYGGSAKLTDSLGTGESGDTSRHSPTYPNDEAGGGGGYYGGQVRHGDDARWSFGGTNYVSPGLTAQSNLPGNSSMPSPSGGTQTGQSGDGFVRITTPGTPAIGTPTIKANVMTDPGQSVPPDSAYILIPISTDPDADVTVGGKSYTPGKFILLDYGFTIFFPNSGNFYGNGAHGISNVTSDRGKGFVDNMDTTEWTKEKAVKFAFNVIYDGTMYTADEWIDLPVAQSSFDFYVPLGNNERTSALVEYKSIAINGEEDNEATTNKVRYDNYQAKHSASKKYNVDVVGRIGNMTIQDTEDFRYSNLFKMPLDPTQWLIKNIVKKVDLTKQNEIVGDTLDIRGEPLTKARGYLDTYGMLAHLSLKEPISFPLSPEKNNNIPSLVTQPIRLGYSTLSDIQTIGNYYDSLQIIPYYYALDLQTGDLKAVDIYMDVNGQYKPINKNGIAAPGWDPTTIYQHVVGLDWLAESKRRNVSPREEEVTSAVAEYQYSLGMDDTVGGAGTPYGNNYNYGTAQILYPTGRNRTYIGSAMTNGWDKNPGLKLPEILYQKQAQRWHYSFALPSSSVVVEKGKEPTKANIDELRKSTTKVLLMTADIKAIGETFVLQYESTNNNGFIRLKGFPVRSLANVPHPVINVYSISKSSADDLDVFGTH</sequence>
<keyword evidence="9" id="KW-0067">ATP-binding</keyword>
<protein>
    <recommendedName>
        <fullName evidence="2">receptor protein-tyrosine kinase</fullName>
        <ecNumber evidence="2">2.7.10.1</ecNumber>
    </recommendedName>
</protein>
<proteinExistence type="predicted"/>
<evidence type="ECO:0000256" key="12">
    <source>
        <dbReference type="ARBA" id="ARBA00023137"/>
    </source>
</evidence>
<evidence type="ECO:0000256" key="11">
    <source>
        <dbReference type="ARBA" id="ARBA00023136"/>
    </source>
</evidence>
<feature type="region of interest" description="Disordered" evidence="16">
    <location>
        <begin position="1284"/>
        <end position="1337"/>
    </location>
</feature>
<keyword evidence="11" id="KW-0472">Membrane</keyword>
<dbReference type="Proteomes" id="UP000256869">
    <property type="component" value="Unassembled WGS sequence"/>
</dbReference>
<evidence type="ECO:0000313" key="19">
    <source>
        <dbReference type="Proteomes" id="UP000256869"/>
    </source>
</evidence>
<keyword evidence="4" id="KW-0808">Transferase</keyword>
<keyword evidence="14" id="KW-0675">Receptor</keyword>
<dbReference type="EC" id="2.7.10.1" evidence="2"/>
<keyword evidence="7" id="KW-0547">Nucleotide-binding</keyword>
<evidence type="ECO:0000256" key="4">
    <source>
        <dbReference type="ARBA" id="ARBA00022679"/>
    </source>
</evidence>
<feature type="region of interest" description="Disordered" evidence="16">
    <location>
        <begin position="1356"/>
        <end position="1398"/>
    </location>
</feature>
<evidence type="ECO:0000256" key="8">
    <source>
        <dbReference type="ARBA" id="ARBA00022777"/>
    </source>
</evidence>
<gene>
    <name evidence="18" type="ORF">DFP95_1043</name>
</gene>
<reference evidence="18 19" key="1">
    <citation type="submission" date="2018-07" db="EMBL/GenBank/DDBJ databases">
        <title>Genomic Encyclopedia of Type Strains, Phase III (KMG-III): the genomes of soil and plant-associated and newly described type strains.</title>
        <authorList>
            <person name="Whitman W."/>
        </authorList>
    </citation>
    <scope>NUCLEOTIDE SEQUENCE [LARGE SCALE GENOMIC DNA]</scope>
    <source>
        <strain evidence="18 19">CECT 8236</strain>
    </source>
</reference>
<keyword evidence="3" id="KW-1003">Cell membrane</keyword>
<keyword evidence="8" id="KW-0418">Kinase</keyword>
<keyword evidence="19" id="KW-1185">Reference proteome</keyword>
<evidence type="ECO:0000256" key="13">
    <source>
        <dbReference type="ARBA" id="ARBA00023157"/>
    </source>
</evidence>
<dbReference type="GO" id="GO:0005524">
    <property type="term" value="F:ATP binding"/>
    <property type="evidence" value="ECO:0007669"/>
    <property type="project" value="UniProtKB-KW"/>
</dbReference>
<keyword evidence="13" id="KW-1015">Disulfide bond</keyword>
<comment type="caution">
    <text evidence="18">The sequence shown here is derived from an EMBL/GenBank/DDBJ whole genome shotgun (WGS) entry which is preliminary data.</text>
</comment>
<keyword evidence="10" id="KW-1133">Transmembrane helix</keyword>
<evidence type="ECO:0000259" key="17">
    <source>
        <dbReference type="Pfam" id="PF12810"/>
    </source>
</evidence>
<evidence type="ECO:0000256" key="7">
    <source>
        <dbReference type="ARBA" id="ARBA00022741"/>
    </source>
</evidence>
<dbReference type="GO" id="GO:0005886">
    <property type="term" value="C:plasma membrane"/>
    <property type="evidence" value="ECO:0007669"/>
    <property type="project" value="UniProtKB-SubCell"/>
</dbReference>
<feature type="region of interest" description="Disordered" evidence="16">
    <location>
        <begin position="753"/>
        <end position="777"/>
    </location>
</feature>
<evidence type="ECO:0000256" key="6">
    <source>
        <dbReference type="ARBA" id="ARBA00022729"/>
    </source>
</evidence>
<evidence type="ECO:0000256" key="5">
    <source>
        <dbReference type="ARBA" id="ARBA00022692"/>
    </source>
</evidence>
<evidence type="ECO:0000256" key="3">
    <source>
        <dbReference type="ARBA" id="ARBA00022475"/>
    </source>
</evidence>
<comment type="subcellular location">
    <subcellularLocation>
        <location evidence="1">Cell membrane</location>
        <topology evidence="1">Single-pass type I membrane protein</topology>
    </subcellularLocation>
</comment>
<evidence type="ECO:0000256" key="9">
    <source>
        <dbReference type="ARBA" id="ARBA00022840"/>
    </source>
</evidence>
<dbReference type="GO" id="GO:0004714">
    <property type="term" value="F:transmembrane receptor protein tyrosine kinase activity"/>
    <property type="evidence" value="ECO:0007669"/>
    <property type="project" value="UniProtKB-EC"/>
</dbReference>
<keyword evidence="6" id="KW-0732">Signal</keyword>
<dbReference type="Pfam" id="PF12810">
    <property type="entry name" value="ALK_LTK_GRD"/>
    <property type="match status" value="1"/>
</dbReference>
<evidence type="ECO:0000256" key="1">
    <source>
        <dbReference type="ARBA" id="ARBA00004251"/>
    </source>
</evidence>
<organism evidence="18 19">
    <name type="scientific">Cohnella lupini</name>
    <dbReference type="NCBI Taxonomy" id="1294267"/>
    <lineage>
        <taxon>Bacteria</taxon>
        <taxon>Bacillati</taxon>
        <taxon>Bacillota</taxon>
        <taxon>Bacilli</taxon>
        <taxon>Bacillales</taxon>
        <taxon>Paenibacillaceae</taxon>
        <taxon>Cohnella</taxon>
    </lineage>
</organism>
<dbReference type="EMBL" id="QRDY01000004">
    <property type="protein sequence ID" value="RED63010.1"/>
    <property type="molecule type" value="Genomic_DNA"/>
</dbReference>
<feature type="compositionally biased region" description="Polar residues" evidence="16">
    <location>
        <begin position="1305"/>
        <end position="1321"/>
    </location>
</feature>
<dbReference type="OrthoDB" id="2480873at2"/>
<evidence type="ECO:0000313" key="18">
    <source>
        <dbReference type="EMBL" id="RED63010.1"/>
    </source>
</evidence>
<dbReference type="InterPro" id="IPR055163">
    <property type="entry name" value="ALK/LTK-like_GRD"/>
</dbReference>
<feature type="compositionally biased region" description="Low complexity" evidence="16">
    <location>
        <begin position="1388"/>
        <end position="1398"/>
    </location>
</feature>
<name>A0A3D9IMK3_9BACL</name>
<dbReference type="RefSeq" id="WP_115992313.1">
    <property type="nucleotide sequence ID" value="NZ_QRDY01000004.1"/>
</dbReference>
<feature type="domain" description="ALK/LTK-like glycine-rich" evidence="17">
    <location>
        <begin position="1058"/>
        <end position="1147"/>
    </location>
</feature>
<evidence type="ECO:0000256" key="2">
    <source>
        <dbReference type="ARBA" id="ARBA00011902"/>
    </source>
</evidence>
<evidence type="ECO:0000256" key="14">
    <source>
        <dbReference type="ARBA" id="ARBA00023170"/>
    </source>
</evidence>
<evidence type="ECO:0000256" key="15">
    <source>
        <dbReference type="ARBA" id="ARBA00023180"/>
    </source>
</evidence>
<evidence type="ECO:0000256" key="10">
    <source>
        <dbReference type="ARBA" id="ARBA00022989"/>
    </source>
</evidence>